<feature type="binding site" evidence="2">
    <location>
        <position position="476"/>
    </location>
    <ligand>
        <name>meso-2,6-diaminopimelate</name>
        <dbReference type="ChEBI" id="CHEBI:57791"/>
    </ligand>
</feature>
<evidence type="ECO:0000256" key="3">
    <source>
        <dbReference type="RuleBase" id="RU004135"/>
    </source>
</evidence>
<dbReference type="RefSeq" id="WP_350332441.1">
    <property type="nucleotide sequence ID" value="NZ_CP054719.1"/>
</dbReference>
<dbReference type="NCBIfam" id="NF001124">
    <property type="entry name" value="PRK00139.1-2"/>
    <property type="match status" value="1"/>
</dbReference>
<keyword evidence="2" id="KW-0067">ATP-binding</keyword>
<accession>A0A7L9RSV9</accession>
<comment type="function">
    <text evidence="2">Catalyzes the addition of meso-diaminopimelic acid to the nucleotide precursor UDP-N-acetylmuramoyl-L-alanyl-D-glutamate (UMAG) in the biosynthesis of bacterial cell-wall peptidoglycan.</text>
</comment>
<reference evidence="6 7" key="1">
    <citation type="submission" date="2020-06" db="EMBL/GenBank/DDBJ databases">
        <title>The endosymbiont of the kinetoplastid Bodo saltans is a Paracaedibacter-like alpha-proteobacterium possessing a putative toxin-antitoxin system.</title>
        <authorList>
            <person name="Midha S."/>
            <person name="Rigden D.J."/>
            <person name="Siozios S."/>
            <person name="Hurst G.D.D."/>
            <person name="Jackson A.P."/>
        </authorList>
    </citation>
    <scope>NUCLEOTIDE SEQUENCE [LARGE SCALE GENOMIC DNA]</scope>
    <source>
        <strain evidence="6">Lake Konstanz</strain>
    </source>
</reference>
<proteinExistence type="inferred from homology"/>
<dbReference type="InterPro" id="IPR036565">
    <property type="entry name" value="Mur-like_cat_sf"/>
</dbReference>
<keyword evidence="2 3" id="KW-0131">Cell cycle</keyword>
<keyword evidence="2 3" id="KW-0961">Cell wall biogenesis/degradation</keyword>
<dbReference type="SUPFAM" id="SSF53244">
    <property type="entry name" value="MurD-like peptide ligases, peptide-binding domain"/>
    <property type="match status" value="1"/>
</dbReference>
<feature type="binding site" evidence="2">
    <location>
        <begin position="127"/>
        <end position="133"/>
    </location>
    <ligand>
        <name>ATP</name>
        <dbReference type="ChEBI" id="CHEBI:30616"/>
    </ligand>
</feature>
<dbReference type="NCBIfam" id="NF001126">
    <property type="entry name" value="PRK00139.1-4"/>
    <property type="match status" value="1"/>
</dbReference>
<feature type="short sequence motif" description="Meso-diaminopimelate recognition motif" evidence="2">
    <location>
        <begin position="428"/>
        <end position="431"/>
    </location>
</feature>
<comment type="subcellular location">
    <subcellularLocation>
        <location evidence="2 3">Cytoplasm</location>
    </subcellularLocation>
</comment>
<keyword evidence="2 3" id="KW-0133">Cell shape</keyword>
<dbReference type="Pfam" id="PF08245">
    <property type="entry name" value="Mur_ligase_M"/>
    <property type="match status" value="1"/>
</dbReference>
<comment type="caution">
    <text evidence="2">Lacks conserved residue(s) required for the propagation of feature annotation.</text>
</comment>
<protein>
    <recommendedName>
        <fullName evidence="2">UDP-N-acetylmuramoyl-L-alanyl-D-glutamate--2,6-diaminopimelate ligase</fullName>
        <ecNumber evidence="2">6.3.2.13</ecNumber>
    </recommendedName>
    <alternativeName>
        <fullName evidence="2">Meso-A2pm-adding enzyme</fullName>
    </alternativeName>
    <alternativeName>
        <fullName evidence="2">Meso-diaminopimelate-adding enzyme</fullName>
    </alternativeName>
    <alternativeName>
        <fullName evidence="2">UDP-MurNAc-L-Ala-D-Glu:meso-diaminopimelate ligase</fullName>
    </alternativeName>
    <alternativeName>
        <fullName evidence="2">UDP-MurNAc-tripeptide synthetase</fullName>
    </alternativeName>
    <alternativeName>
        <fullName evidence="2">UDP-N-acetylmuramyl-tripeptide synthetase</fullName>
    </alternativeName>
</protein>
<dbReference type="GO" id="GO:0005524">
    <property type="term" value="F:ATP binding"/>
    <property type="evidence" value="ECO:0007669"/>
    <property type="project" value="UniProtKB-UniRule"/>
</dbReference>
<keyword evidence="2 6" id="KW-0436">Ligase</keyword>
<dbReference type="GO" id="GO:0009252">
    <property type="term" value="P:peptidoglycan biosynthetic process"/>
    <property type="evidence" value="ECO:0007669"/>
    <property type="project" value="UniProtKB-UniRule"/>
</dbReference>
<dbReference type="NCBIfam" id="TIGR01085">
    <property type="entry name" value="murE"/>
    <property type="match status" value="1"/>
</dbReference>
<comment type="PTM">
    <text evidence="2">Carboxylation is probably crucial for Mg(2+) binding and, consequently, for the gamma-phosphate positioning of ATP.</text>
</comment>
<feature type="binding site" evidence="2">
    <location>
        <position position="200"/>
    </location>
    <ligand>
        <name>UDP-N-acetyl-alpha-D-muramoyl-L-alanyl-D-glutamate</name>
        <dbReference type="ChEBI" id="CHEBI:83900"/>
    </ligand>
</feature>
<sequence length="507" mass="56755">MTLSELLERISNFQETLSYNVIQGNTISAIPNLEIQGINSDSRLVQKGEIFGVFTPSLDQALMHVEQALDRGVQVMVVSHKLMNYIESKPYLNDAVWIVCERPRKIFAKLTSKFYGTHPQNCVAVTGTAGKTSVCSLVLQLWKQLNIPSASMGTLGLHHSTEDLVMEYTSTLTTPDPVSMHKCLAELKQSGTDHIVMEASSHGLDQNRLDGLRFKVAAFTSFSQDHLDYHPTMNAYFLAKLRLFEDLISKDGWAVLNADIPEYDALMDACVMRNHPVYSYGQHGKFMRLKSMTINKNGQRLVLEINNVDHVVQFPLMGRTQVYNLMCALTIVITMGSKLDAVLKAVERIVPVPGRLNFAGQHSNGAMIYVDYAHKPQALELVLKDMRYYCKGKLHVVFGCGGDRDKDKRAIMGRIAHEHADVVIVTDDNPRTEEPHTIRQQILSESPSAIEIGDRKAAIEYAIQSLNPEDILIVAGKGHEKHQIIGSHKIPFDDMQVVSDYLTQHTV</sequence>
<feature type="binding site" evidence="2">
    <location>
        <begin position="428"/>
        <end position="431"/>
    </location>
    <ligand>
        <name>meso-2,6-diaminopimelate</name>
        <dbReference type="ChEBI" id="CHEBI:57791"/>
    </ligand>
</feature>
<dbReference type="Pfam" id="PF02875">
    <property type="entry name" value="Mur_ligase_C"/>
    <property type="match status" value="1"/>
</dbReference>
<feature type="modified residue" description="N6-carboxylysine" evidence="2">
    <location>
        <position position="240"/>
    </location>
</feature>
<dbReference type="EC" id="6.3.2.13" evidence="2"/>
<dbReference type="EMBL" id="CP054719">
    <property type="protein sequence ID" value="QOL19697.1"/>
    <property type="molecule type" value="Genomic_DNA"/>
</dbReference>
<evidence type="ECO:0000313" key="7">
    <source>
        <dbReference type="Proteomes" id="UP000594001"/>
    </source>
</evidence>
<comment type="similarity">
    <text evidence="1 2">Belongs to the MurCDEF family. MurE subfamily.</text>
</comment>
<dbReference type="GO" id="GO:0071555">
    <property type="term" value="P:cell wall organization"/>
    <property type="evidence" value="ECO:0007669"/>
    <property type="project" value="UniProtKB-KW"/>
</dbReference>
<keyword evidence="2" id="KW-0460">Magnesium</keyword>
<keyword evidence="2 3" id="KW-0132">Cell division</keyword>
<dbReference type="InterPro" id="IPR036615">
    <property type="entry name" value="Mur_ligase_C_dom_sf"/>
</dbReference>
<feature type="binding site" evidence="2">
    <location>
        <begin position="173"/>
        <end position="174"/>
    </location>
    <ligand>
        <name>UDP-N-acetyl-alpha-D-muramoyl-L-alanyl-D-glutamate</name>
        <dbReference type="ChEBI" id="CHEBI:83900"/>
    </ligand>
</feature>
<dbReference type="Gene3D" id="3.90.190.20">
    <property type="entry name" value="Mur ligase, C-terminal domain"/>
    <property type="match status" value="1"/>
</dbReference>
<keyword evidence="7" id="KW-1185">Reference proteome</keyword>
<evidence type="ECO:0000256" key="1">
    <source>
        <dbReference type="ARBA" id="ARBA00005898"/>
    </source>
</evidence>
<name>A0A7L9RSV9_9PROT</name>
<keyword evidence="2 3" id="KW-0573">Peptidoglycan synthesis</keyword>
<feature type="binding site" evidence="2">
    <location>
        <position position="206"/>
    </location>
    <ligand>
        <name>UDP-N-acetyl-alpha-D-muramoyl-L-alanyl-D-glutamate</name>
        <dbReference type="ChEBI" id="CHEBI:83900"/>
    </ligand>
</feature>
<evidence type="ECO:0000259" key="5">
    <source>
        <dbReference type="Pfam" id="PF08245"/>
    </source>
</evidence>
<dbReference type="InterPro" id="IPR004101">
    <property type="entry name" value="Mur_ligase_C"/>
</dbReference>
<dbReference type="UniPathway" id="UPA00219"/>
<keyword evidence="2" id="KW-0547">Nucleotide-binding</keyword>
<comment type="pathway">
    <text evidence="2 3">Cell wall biogenesis; peptidoglycan biosynthesis.</text>
</comment>
<dbReference type="InterPro" id="IPR005761">
    <property type="entry name" value="UDP-N-AcMur-Glu-dNH2Pim_ligase"/>
</dbReference>
<dbReference type="InterPro" id="IPR013221">
    <property type="entry name" value="Mur_ligase_cen"/>
</dbReference>
<keyword evidence="2" id="KW-0963">Cytoplasm</keyword>
<dbReference type="KEGG" id="pbal:CPBP_00462"/>
<dbReference type="Gene3D" id="3.40.1390.10">
    <property type="entry name" value="MurE/MurF, N-terminal domain"/>
    <property type="match status" value="1"/>
</dbReference>
<comment type="cofactor">
    <cofactor evidence="2">
        <name>Mg(2+)</name>
        <dbReference type="ChEBI" id="CHEBI:18420"/>
    </cofactor>
</comment>
<comment type="catalytic activity">
    <reaction evidence="2">
        <text>UDP-N-acetyl-alpha-D-muramoyl-L-alanyl-D-glutamate + meso-2,6-diaminopimelate + ATP = UDP-N-acetyl-alpha-D-muramoyl-L-alanyl-gamma-D-glutamyl-meso-2,6-diaminopimelate + ADP + phosphate + H(+)</text>
        <dbReference type="Rhea" id="RHEA:23676"/>
        <dbReference type="ChEBI" id="CHEBI:15378"/>
        <dbReference type="ChEBI" id="CHEBI:30616"/>
        <dbReference type="ChEBI" id="CHEBI:43474"/>
        <dbReference type="ChEBI" id="CHEBI:57791"/>
        <dbReference type="ChEBI" id="CHEBI:83900"/>
        <dbReference type="ChEBI" id="CHEBI:83905"/>
        <dbReference type="ChEBI" id="CHEBI:456216"/>
        <dbReference type="EC" id="6.3.2.13"/>
    </reaction>
</comment>
<dbReference type="AlphaFoldDB" id="A0A7L9RSV9"/>
<dbReference type="PANTHER" id="PTHR23135">
    <property type="entry name" value="MUR LIGASE FAMILY MEMBER"/>
    <property type="match status" value="1"/>
</dbReference>
<dbReference type="GO" id="GO:0005737">
    <property type="term" value="C:cytoplasm"/>
    <property type="evidence" value="ECO:0007669"/>
    <property type="project" value="UniProtKB-SubCell"/>
</dbReference>
<feature type="domain" description="Mur ligase C-terminal" evidence="4">
    <location>
        <begin position="354"/>
        <end position="478"/>
    </location>
</feature>
<evidence type="ECO:0000256" key="2">
    <source>
        <dbReference type="HAMAP-Rule" id="MF_00208"/>
    </source>
</evidence>
<dbReference type="GO" id="GO:0008765">
    <property type="term" value="F:UDP-N-acetylmuramoylalanyl-D-glutamate-2,6-diaminopimelate ligase activity"/>
    <property type="evidence" value="ECO:0007669"/>
    <property type="project" value="UniProtKB-UniRule"/>
</dbReference>
<gene>
    <name evidence="2 6" type="primary">murE</name>
    <name evidence="6" type="ORF">CPBP_00462</name>
</gene>
<dbReference type="SUPFAM" id="SSF53623">
    <property type="entry name" value="MurD-like peptide ligases, catalytic domain"/>
    <property type="match status" value="1"/>
</dbReference>
<feature type="binding site" evidence="2">
    <location>
        <position position="208"/>
    </location>
    <ligand>
        <name>UDP-N-acetyl-alpha-D-muramoyl-L-alanyl-D-glutamate</name>
        <dbReference type="ChEBI" id="CHEBI:83900"/>
    </ligand>
</feature>
<evidence type="ECO:0000259" key="4">
    <source>
        <dbReference type="Pfam" id="PF02875"/>
    </source>
</evidence>
<dbReference type="GO" id="GO:0000287">
    <property type="term" value="F:magnesium ion binding"/>
    <property type="evidence" value="ECO:0007669"/>
    <property type="project" value="UniProtKB-UniRule"/>
</dbReference>
<feature type="domain" description="Mur ligase central" evidence="5">
    <location>
        <begin position="125"/>
        <end position="331"/>
    </location>
</feature>
<dbReference type="SUPFAM" id="SSF63418">
    <property type="entry name" value="MurE/MurF N-terminal domain"/>
    <property type="match status" value="1"/>
</dbReference>
<evidence type="ECO:0000313" key="6">
    <source>
        <dbReference type="EMBL" id="QOL19697.1"/>
    </source>
</evidence>
<dbReference type="GO" id="GO:0051301">
    <property type="term" value="P:cell division"/>
    <property type="evidence" value="ECO:0007669"/>
    <property type="project" value="UniProtKB-KW"/>
</dbReference>
<dbReference type="HAMAP" id="MF_00208">
    <property type="entry name" value="MurE"/>
    <property type="match status" value="1"/>
</dbReference>
<organism evidence="6 7">
    <name type="scientific">Candidatus Bodocaedibacter vickermanii</name>
    <dbReference type="NCBI Taxonomy" id="2741701"/>
    <lineage>
        <taxon>Bacteria</taxon>
        <taxon>Pseudomonadati</taxon>
        <taxon>Pseudomonadota</taxon>
        <taxon>Alphaproteobacteria</taxon>
        <taxon>Holosporales</taxon>
        <taxon>Candidatus Paracaedibacteraceae</taxon>
        <taxon>Candidatus Bodocaedibacter</taxon>
    </lineage>
</organism>
<feature type="binding site" evidence="2">
    <location>
        <position position="480"/>
    </location>
    <ligand>
        <name>meso-2,6-diaminopimelate</name>
        <dbReference type="ChEBI" id="CHEBI:57791"/>
    </ligand>
</feature>
<feature type="binding site" evidence="2">
    <location>
        <position position="42"/>
    </location>
    <ligand>
        <name>UDP-N-acetyl-alpha-D-muramoyl-L-alanyl-D-glutamate</name>
        <dbReference type="ChEBI" id="CHEBI:83900"/>
    </ligand>
</feature>
<dbReference type="InterPro" id="IPR035911">
    <property type="entry name" value="MurE/MurF_N"/>
</dbReference>
<dbReference type="Proteomes" id="UP000594001">
    <property type="component" value="Chromosome"/>
</dbReference>
<dbReference type="PANTHER" id="PTHR23135:SF4">
    <property type="entry name" value="UDP-N-ACETYLMURAMOYL-L-ALANYL-D-GLUTAMATE--2,6-DIAMINOPIMELATE LIGASE MURE HOMOLOG, CHLOROPLASTIC"/>
    <property type="match status" value="1"/>
</dbReference>
<dbReference type="GO" id="GO:0008360">
    <property type="term" value="P:regulation of cell shape"/>
    <property type="evidence" value="ECO:0007669"/>
    <property type="project" value="UniProtKB-KW"/>
</dbReference>
<dbReference type="Gene3D" id="3.40.1190.10">
    <property type="entry name" value="Mur-like, catalytic domain"/>
    <property type="match status" value="1"/>
</dbReference>
<feature type="binding site" evidence="2">
    <location>
        <position position="404"/>
    </location>
    <ligand>
        <name>meso-2,6-diaminopimelate</name>
        <dbReference type="ChEBI" id="CHEBI:57791"/>
    </ligand>
</feature>